<reference evidence="4 5" key="1">
    <citation type="submission" date="2020-02" db="EMBL/GenBank/DDBJ databases">
        <title>Bacillus aquiflavi sp. nov., isolated from yellow water of strong flavor Chinese baijiu in Yibin region of China.</title>
        <authorList>
            <person name="Xie J."/>
        </authorList>
    </citation>
    <scope>NUCLEOTIDE SEQUENCE [LARGE SCALE GENOMIC DNA]</scope>
    <source>
        <strain evidence="4 5">3H-10</strain>
    </source>
</reference>
<reference evidence="3 6" key="2">
    <citation type="submission" date="2020-07" db="EMBL/GenBank/DDBJ databases">
        <authorList>
            <person name="Feng H."/>
        </authorList>
    </citation>
    <scope>NUCLEOTIDE SEQUENCE [LARGE SCALE GENOMIC DNA]</scope>
    <source>
        <strain evidence="6">s-12</strain>
        <strain evidence="3">S-12</strain>
    </source>
</reference>
<keyword evidence="5" id="KW-1185">Reference proteome</keyword>
<evidence type="ECO:0000313" key="6">
    <source>
        <dbReference type="Proteomes" id="UP000570010"/>
    </source>
</evidence>
<dbReference type="RefSeq" id="WP_163241876.1">
    <property type="nucleotide sequence ID" value="NZ_JAAIWN010000016.1"/>
</dbReference>
<evidence type="ECO:0000259" key="2">
    <source>
        <dbReference type="Pfam" id="PF04740"/>
    </source>
</evidence>
<feature type="domain" description="LXG" evidence="2">
    <location>
        <begin position="2"/>
        <end position="59"/>
    </location>
</feature>
<gene>
    <name evidence="4" type="ORF">G4D64_08135</name>
    <name evidence="3" type="ORF">H1Z61_08735</name>
</gene>
<dbReference type="EMBL" id="JACEIO010000018">
    <property type="protein sequence ID" value="MBA4537226.1"/>
    <property type="molecule type" value="Genomic_DNA"/>
</dbReference>
<organism evidence="4 5">
    <name type="scientific">Bacillus aquiflavi</name>
    <dbReference type="NCBI Taxonomy" id="2672567"/>
    <lineage>
        <taxon>Bacteria</taxon>
        <taxon>Bacillati</taxon>
        <taxon>Bacillota</taxon>
        <taxon>Bacilli</taxon>
        <taxon>Bacillales</taxon>
        <taxon>Bacillaceae</taxon>
        <taxon>Bacillus</taxon>
    </lineage>
</organism>
<dbReference type="Pfam" id="PF04740">
    <property type="entry name" value="LXG"/>
    <property type="match status" value="1"/>
</dbReference>
<evidence type="ECO:0000313" key="3">
    <source>
        <dbReference type="EMBL" id="MBA4537226.1"/>
    </source>
</evidence>
<name>A0A6B3W1R9_9BACI</name>
<comment type="similarity">
    <text evidence="1">In the N-terminal section; belongs to the LXG family.</text>
</comment>
<dbReference type="Proteomes" id="UP000570010">
    <property type="component" value="Unassembled WGS sequence"/>
</dbReference>
<sequence length="77" mass="8874">MKILHAREIYTVIEIIQQTLKTTYEQVSEIEHAVEGIIQLEDSLKGKGGEAIRAFFNTYISLSSYIFKHSLPIMIQF</sequence>
<comment type="caution">
    <text evidence="4">The sequence shown here is derived from an EMBL/GenBank/DDBJ whole genome shotgun (WGS) entry which is preliminary data.</text>
</comment>
<evidence type="ECO:0000313" key="5">
    <source>
        <dbReference type="Proteomes" id="UP000472971"/>
    </source>
</evidence>
<dbReference type="AlphaFoldDB" id="A0A6B3W1R9"/>
<dbReference type="Proteomes" id="UP000472971">
    <property type="component" value="Unassembled WGS sequence"/>
</dbReference>
<proteinExistence type="inferred from homology"/>
<evidence type="ECO:0000256" key="1">
    <source>
        <dbReference type="ARBA" id="ARBA00034117"/>
    </source>
</evidence>
<protein>
    <recommendedName>
        <fullName evidence="2">LXG domain-containing protein</fullName>
    </recommendedName>
</protein>
<dbReference type="EMBL" id="JAAIWN010000016">
    <property type="protein sequence ID" value="NEY81484.1"/>
    <property type="molecule type" value="Genomic_DNA"/>
</dbReference>
<dbReference type="InterPro" id="IPR006829">
    <property type="entry name" value="LXG_dom"/>
</dbReference>
<accession>A0A6B3W1R9</accession>
<evidence type="ECO:0000313" key="4">
    <source>
        <dbReference type="EMBL" id="NEY81484.1"/>
    </source>
</evidence>